<dbReference type="PANTHER" id="PTHR34220:SF7">
    <property type="entry name" value="SENSOR HISTIDINE KINASE YPDA"/>
    <property type="match status" value="1"/>
</dbReference>
<comment type="subcellular location">
    <subcellularLocation>
        <location evidence="1">Cell membrane</location>
        <topology evidence="1">Multi-pass membrane protein</topology>
    </subcellularLocation>
</comment>
<dbReference type="InterPro" id="IPR050640">
    <property type="entry name" value="Bact_2-comp_sensor_kinase"/>
</dbReference>
<dbReference type="Gene3D" id="6.10.340.10">
    <property type="match status" value="1"/>
</dbReference>
<dbReference type="KEGG" id="bco:Bcell_0543"/>
<dbReference type="Gene3D" id="3.30.565.10">
    <property type="entry name" value="Histidine kinase-like ATPase, C-terminal domain"/>
    <property type="match status" value="1"/>
</dbReference>
<feature type="transmembrane region" description="Helical" evidence="7">
    <location>
        <begin position="285"/>
        <end position="304"/>
    </location>
</feature>
<dbReference type="GO" id="GO:0005886">
    <property type="term" value="C:plasma membrane"/>
    <property type="evidence" value="ECO:0007669"/>
    <property type="project" value="UniProtKB-SubCell"/>
</dbReference>
<keyword evidence="6 7" id="KW-0472">Membrane</keyword>
<dbReference type="PROSITE" id="PS50885">
    <property type="entry name" value="HAMP"/>
    <property type="match status" value="1"/>
</dbReference>
<evidence type="ECO:0000256" key="3">
    <source>
        <dbReference type="ARBA" id="ARBA00022553"/>
    </source>
</evidence>
<organism evidence="9 10">
    <name type="scientific">Evansella cellulosilytica (strain ATCC 21833 / DSM 2522 / FERM P-1141 / JCM 9156 / N-4)</name>
    <name type="common">Bacillus cellulosilyticus</name>
    <dbReference type="NCBI Taxonomy" id="649639"/>
    <lineage>
        <taxon>Bacteria</taxon>
        <taxon>Bacillati</taxon>
        <taxon>Bacillota</taxon>
        <taxon>Bacilli</taxon>
        <taxon>Bacillales</taxon>
        <taxon>Bacillaceae</taxon>
        <taxon>Evansella</taxon>
    </lineage>
</organism>
<dbReference type="AlphaFoldDB" id="E6TXL1"/>
<keyword evidence="3" id="KW-0597">Phosphoprotein</keyword>
<evidence type="ECO:0000313" key="10">
    <source>
        <dbReference type="Proteomes" id="UP000001401"/>
    </source>
</evidence>
<dbReference type="EMBL" id="CP002394">
    <property type="protein sequence ID" value="ADU28825.1"/>
    <property type="molecule type" value="Genomic_DNA"/>
</dbReference>
<evidence type="ECO:0000256" key="5">
    <source>
        <dbReference type="ARBA" id="ARBA00022777"/>
    </source>
</evidence>
<protein>
    <submittedName>
        <fullName evidence="9">Integral membrane sensor signal transduction histidine kinase</fullName>
    </submittedName>
</protein>
<sequence length="581" mass="68508">MLPSKYNFNNMKLRNKLLLLYIFCVFLPIVITNIVFFNVTSNNIKNQKMHDVELVLDQITNDFTDVVDQAVGLTSRLYVDYSLYEYFEADYESTLDYVEAYGVFLRNFHRYSSMYYTIQSITFYTDNENIIYAGGVRPINDETKKEEWYTYLNEVDHPIVIRTNPLEDSDRFSVFREYDFYKNLDEKEKIIRVDINSSTINQIFHNVTLQGNIYLLNENNEIEFSTDENIQWQTEQIGFDSVNMPEDTIFLEERNLPHNYFEDWKIVGVISENEILEELYNSRQFIVILASINIILPTLLIILISKSIHTRLLRLLKHMKMMKRQKFDLIAFADDKDEIGEVMTEFNKMSKTINKLINEVYVANLEKKDSQLREKQAQLSALQSQINPHFLFNALETIRMRSVIKEEKETAQIIQNMASIFRNSLTWGKDWVSVREEVDLIISFLEIQKYRFGNKLEYELEIEDSAYECIVPNLIFLPFVENASMHGIELKKQKGKIQIVIKNINQQLVFKIEDDGVGIEKEELAKILKNLKDEDSMGDSVGIKNVYYRLKLYYKNNFEFSIKSASHKGTIVEMKLPFQKD</sequence>
<evidence type="ECO:0000256" key="2">
    <source>
        <dbReference type="ARBA" id="ARBA00022475"/>
    </source>
</evidence>
<name>E6TXL1_EVAC2</name>
<evidence type="ECO:0000256" key="6">
    <source>
        <dbReference type="ARBA" id="ARBA00023136"/>
    </source>
</evidence>
<feature type="domain" description="HAMP" evidence="8">
    <location>
        <begin position="306"/>
        <end position="358"/>
    </location>
</feature>
<dbReference type="Pfam" id="PF06580">
    <property type="entry name" value="His_kinase"/>
    <property type="match status" value="1"/>
</dbReference>
<keyword evidence="10" id="KW-1185">Reference proteome</keyword>
<evidence type="ECO:0000259" key="8">
    <source>
        <dbReference type="PROSITE" id="PS50885"/>
    </source>
</evidence>
<keyword evidence="2" id="KW-1003">Cell membrane</keyword>
<dbReference type="Proteomes" id="UP000001401">
    <property type="component" value="Chromosome"/>
</dbReference>
<dbReference type="InterPro" id="IPR003594">
    <property type="entry name" value="HATPase_dom"/>
</dbReference>
<gene>
    <name evidence="9" type="ordered locus">Bcell_0543</name>
</gene>
<proteinExistence type="predicted"/>
<dbReference type="GO" id="GO:0000155">
    <property type="term" value="F:phosphorelay sensor kinase activity"/>
    <property type="evidence" value="ECO:0007669"/>
    <property type="project" value="InterPro"/>
</dbReference>
<keyword evidence="4" id="KW-0808">Transferase</keyword>
<dbReference type="PANTHER" id="PTHR34220">
    <property type="entry name" value="SENSOR HISTIDINE KINASE YPDA"/>
    <property type="match status" value="1"/>
</dbReference>
<dbReference type="HOGENOM" id="CLU_020473_6_0_9"/>
<dbReference type="STRING" id="649639.Bcell_0543"/>
<dbReference type="SUPFAM" id="SSF55874">
    <property type="entry name" value="ATPase domain of HSP90 chaperone/DNA topoisomerase II/histidine kinase"/>
    <property type="match status" value="1"/>
</dbReference>
<evidence type="ECO:0000313" key="9">
    <source>
        <dbReference type="EMBL" id="ADU28825.1"/>
    </source>
</evidence>
<dbReference type="eggNOG" id="COG2972">
    <property type="taxonomic scope" value="Bacteria"/>
</dbReference>
<dbReference type="OrthoDB" id="9776552at2"/>
<reference evidence="9" key="1">
    <citation type="submission" date="2010-12" db="EMBL/GenBank/DDBJ databases">
        <title>Complete sequence of Bacillus cellulosilyticus DSM 2522.</title>
        <authorList>
            <consortium name="US DOE Joint Genome Institute"/>
            <person name="Lucas S."/>
            <person name="Copeland A."/>
            <person name="Lapidus A."/>
            <person name="Cheng J.-F."/>
            <person name="Bruce D."/>
            <person name="Goodwin L."/>
            <person name="Pitluck S."/>
            <person name="Chertkov O."/>
            <person name="Detter J.C."/>
            <person name="Han C."/>
            <person name="Tapia R."/>
            <person name="Land M."/>
            <person name="Hauser L."/>
            <person name="Jeffries C."/>
            <person name="Kyrpides N."/>
            <person name="Ivanova N."/>
            <person name="Mikhailova N."/>
            <person name="Brumm P."/>
            <person name="Mead D."/>
            <person name="Woyke T."/>
        </authorList>
    </citation>
    <scope>NUCLEOTIDE SEQUENCE [LARGE SCALE GENOMIC DNA]</scope>
    <source>
        <strain evidence="9">DSM 2522</strain>
    </source>
</reference>
<dbReference type="InterPro" id="IPR036890">
    <property type="entry name" value="HATPase_C_sf"/>
</dbReference>
<keyword evidence="7" id="KW-0812">Transmembrane</keyword>
<dbReference type="RefSeq" id="WP_013487166.1">
    <property type="nucleotide sequence ID" value="NC_014829.1"/>
</dbReference>
<dbReference type="InterPro" id="IPR010559">
    <property type="entry name" value="Sig_transdc_His_kin_internal"/>
</dbReference>
<evidence type="ECO:0000256" key="7">
    <source>
        <dbReference type="SAM" id="Phobius"/>
    </source>
</evidence>
<keyword evidence="7" id="KW-1133">Transmembrane helix</keyword>
<accession>E6TXL1</accession>
<dbReference type="InterPro" id="IPR003660">
    <property type="entry name" value="HAMP_dom"/>
</dbReference>
<dbReference type="Pfam" id="PF02518">
    <property type="entry name" value="HATPase_c"/>
    <property type="match status" value="1"/>
</dbReference>
<evidence type="ECO:0000256" key="1">
    <source>
        <dbReference type="ARBA" id="ARBA00004651"/>
    </source>
</evidence>
<keyword evidence="5 9" id="KW-0418">Kinase</keyword>
<evidence type="ECO:0000256" key="4">
    <source>
        <dbReference type="ARBA" id="ARBA00022679"/>
    </source>
</evidence>